<dbReference type="InterPro" id="IPR036249">
    <property type="entry name" value="Thioredoxin-like_sf"/>
</dbReference>
<feature type="non-terminal residue" evidence="3">
    <location>
        <position position="1"/>
    </location>
</feature>
<dbReference type="PANTHER" id="PTHR45809:SF3">
    <property type="entry name" value="VIRAL IAP-ASSOCIATED FACTOR HOMOLOG"/>
    <property type="match status" value="1"/>
</dbReference>
<dbReference type="GO" id="GO:0005737">
    <property type="term" value="C:cytoplasm"/>
    <property type="evidence" value="ECO:0007669"/>
    <property type="project" value="TreeGrafter"/>
</dbReference>
<dbReference type="GO" id="GO:0006457">
    <property type="term" value="P:protein folding"/>
    <property type="evidence" value="ECO:0007669"/>
    <property type="project" value="TreeGrafter"/>
</dbReference>
<gene>
    <name evidence="3" type="ORF">YQE_10197</name>
</gene>
<dbReference type="OMA" id="FCEIRAN"/>
<accession>N6U3J8</accession>
<evidence type="ECO:0000313" key="3">
    <source>
        <dbReference type="EMBL" id="ENN73142.1"/>
    </source>
</evidence>
<name>N6U3J8_DENPD</name>
<feature type="domain" description="Phosducin" evidence="2">
    <location>
        <begin position="41"/>
        <end position="178"/>
    </location>
</feature>
<dbReference type="CDD" id="cd02988">
    <property type="entry name" value="Phd_like_VIAF"/>
    <property type="match status" value="1"/>
</dbReference>
<dbReference type="HOGENOM" id="CLU_072604_0_0_1"/>
<dbReference type="SUPFAM" id="SSF52833">
    <property type="entry name" value="Thioredoxin-like"/>
    <property type="match status" value="1"/>
</dbReference>
<dbReference type="Gene3D" id="3.40.30.10">
    <property type="entry name" value="Glutaredoxin"/>
    <property type="match status" value="1"/>
</dbReference>
<reference evidence="3" key="1">
    <citation type="journal article" date="2013" name="Genome Biol.">
        <title>Draft genome of the mountain pine beetle, Dendroctonus ponderosae Hopkins, a major forest pest.</title>
        <authorList>
            <person name="Keeling C.I."/>
            <person name="Yuen M.M."/>
            <person name="Liao N.Y."/>
            <person name="Docking T.R."/>
            <person name="Chan S.K."/>
            <person name="Taylor G.A."/>
            <person name="Palmquist D.L."/>
            <person name="Jackman S.D."/>
            <person name="Nguyen A."/>
            <person name="Li M."/>
            <person name="Henderson H."/>
            <person name="Janes J.K."/>
            <person name="Zhao Y."/>
            <person name="Pandoh P."/>
            <person name="Moore R."/>
            <person name="Sperling F.A."/>
            <person name="Huber D.P."/>
            <person name="Birol I."/>
            <person name="Jones S.J."/>
            <person name="Bohlmann J."/>
        </authorList>
    </citation>
    <scope>NUCLEOTIDE SEQUENCE</scope>
</reference>
<proteinExistence type="inferred from homology"/>
<comment type="similarity">
    <text evidence="1">Belongs to the phosducin family.</text>
</comment>
<organism evidence="3">
    <name type="scientific">Dendroctonus ponderosae</name>
    <name type="common">Mountain pine beetle</name>
    <dbReference type="NCBI Taxonomy" id="77166"/>
    <lineage>
        <taxon>Eukaryota</taxon>
        <taxon>Metazoa</taxon>
        <taxon>Ecdysozoa</taxon>
        <taxon>Arthropoda</taxon>
        <taxon>Hexapoda</taxon>
        <taxon>Insecta</taxon>
        <taxon>Pterygota</taxon>
        <taxon>Neoptera</taxon>
        <taxon>Endopterygota</taxon>
        <taxon>Coleoptera</taxon>
        <taxon>Polyphaga</taxon>
        <taxon>Cucujiformia</taxon>
        <taxon>Curculionidae</taxon>
        <taxon>Scolytinae</taxon>
        <taxon>Dendroctonus</taxon>
    </lineage>
</organism>
<dbReference type="PANTHER" id="PTHR45809">
    <property type="entry name" value="VIRAL IAP-ASSOCIATED FACTOR HOMOLOG"/>
    <property type="match status" value="1"/>
</dbReference>
<evidence type="ECO:0000259" key="2">
    <source>
        <dbReference type="Pfam" id="PF02114"/>
    </source>
</evidence>
<sequence>MQNPNEDTEWNDILRAKGIIPPKEKEISEEQIVSMLEETIEKKTQDGKKIEDLDLDELDELEDSEDEAVLLEYRQKRIAEMKALMEKSKFGYVGEISAQDYVNEVNRAGEGIWVVLHLYKQGIPLCALINEHMRNLAPRFPTVKFLKSISTTCIPNYPDRNLPTLFVYFEGDLKSKVVGPVEFRGPNLTLNGKLLRRLQHEHNSGFLEFEYLLGKAGAIETSIKEDPRPRIRDKMMQDLSETNDWTL</sequence>
<evidence type="ECO:0000256" key="1">
    <source>
        <dbReference type="ARBA" id="ARBA00009686"/>
    </source>
</evidence>
<dbReference type="AlphaFoldDB" id="N6U3J8"/>
<dbReference type="OrthoDB" id="45518at2759"/>
<dbReference type="InterPro" id="IPR024253">
    <property type="entry name" value="Phosducin_thioredoxin-like_dom"/>
</dbReference>
<protein>
    <recommendedName>
        <fullName evidence="2">Phosducin domain-containing protein</fullName>
    </recommendedName>
</protein>
<dbReference type="Pfam" id="PF02114">
    <property type="entry name" value="Phosducin"/>
    <property type="match status" value="1"/>
</dbReference>
<dbReference type="InterPro" id="IPR051498">
    <property type="entry name" value="Phosducin-like_chap/apop_reg"/>
</dbReference>
<dbReference type="EMBL" id="KB741178">
    <property type="protein sequence ID" value="ENN73142.1"/>
    <property type="molecule type" value="Genomic_DNA"/>
</dbReference>